<name>A0A2P8R0D4_9BACT</name>
<dbReference type="OrthoDB" id="5373157at2"/>
<gene>
    <name evidence="1" type="ORF">CQ405_05220</name>
</gene>
<evidence type="ECO:0000313" key="2">
    <source>
        <dbReference type="Proteomes" id="UP000240535"/>
    </source>
</evidence>
<proteinExistence type="predicted"/>
<reference evidence="2" key="1">
    <citation type="submission" date="2017-10" db="EMBL/GenBank/DDBJ databases">
        <title>Campylobacter species from seals.</title>
        <authorList>
            <person name="Gilbert M.J."/>
            <person name="Zomer A.L."/>
            <person name="Timmerman A.J."/>
            <person name="Duim B."/>
            <person name="Wagenaar J.A."/>
        </authorList>
    </citation>
    <scope>NUCLEOTIDE SEQUENCE [LARGE SCALE GENOMIC DNA]</scope>
    <source>
        <strain evidence="2">17S00004-5</strain>
    </source>
</reference>
<dbReference type="EMBL" id="PDHH01000004">
    <property type="protein sequence ID" value="PSM51965.1"/>
    <property type="molecule type" value="Genomic_DNA"/>
</dbReference>
<evidence type="ECO:0000313" key="1">
    <source>
        <dbReference type="EMBL" id="PSM51965.1"/>
    </source>
</evidence>
<dbReference type="Proteomes" id="UP000240535">
    <property type="component" value="Unassembled WGS sequence"/>
</dbReference>
<organism evidence="1 2">
    <name type="scientific">Campylobacter blaseri</name>
    <dbReference type="NCBI Taxonomy" id="2042961"/>
    <lineage>
        <taxon>Bacteria</taxon>
        <taxon>Pseudomonadati</taxon>
        <taxon>Campylobacterota</taxon>
        <taxon>Epsilonproteobacteria</taxon>
        <taxon>Campylobacterales</taxon>
        <taxon>Campylobacteraceae</taxon>
        <taxon>Campylobacter</taxon>
    </lineage>
</organism>
<sequence length="155" mass="18411">MKSAKCVITEIQNSTLYKNYEDLNDFLKLFSQTHQKVIAFIYQKNEILYIACKHNAGLQELKRDSNIKNIKDLLKMFLMARPNSELKNASDIRIFVATNYMKRKIKMMQTLQKERETQHIYYEKSSGKFKNNIKDKKAFEIFEEIRKLIIASKTD</sequence>
<comment type="caution">
    <text evidence="1">The sequence shown here is derived from an EMBL/GenBank/DDBJ whole genome shotgun (WGS) entry which is preliminary data.</text>
</comment>
<keyword evidence="2" id="KW-1185">Reference proteome</keyword>
<protein>
    <submittedName>
        <fullName evidence="1">Uncharacterized protein</fullName>
    </submittedName>
</protein>
<dbReference type="AlphaFoldDB" id="A0A2P8R0D4"/>
<accession>A0A2P8R0D4</accession>
<dbReference type="RefSeq" id="WP_106871405.1">
    <property type="nucleotide sequence ID" value="NZ_CP053841.1"/>
</dbReference>